<comment type="subcellular location">
    <subcellularLocation>
        <location evidence="1">Mitochondrion</location>
    </subcellularLocation>
</comment>
<dbReference type="InterPro" id="IPR019368">
    <property type="entry name" value="Ribosomal_mS29"/>
</dbReference>
<dbReference type="AlphaFoldDB" id="A0A9P6PT81"/>
<evidence type="ECO:0000256" key="5">
    <source>
        <dbReference type="ARBA" id="ARBA00023128"/>
    </source>
</evidence>
<evidence type="ECO:0000256" key="1">
    <source>
        <dbReference type="ARBA" id="ARBA00004173"/>
    </source>
</evidence>
<dbReference type="Gene3D" id="3.40.50.300">
    <property type="entry name" value="P-loop containing nucleotide triphosphate hydrolases"/>
    <property type="match status" value="1"/>
</dbReference>
<sequence length="440" mass="47076">MSSLLSKSLASLSLRARVVLPAQHANYVTASAAVYAAKAKKAAAPKKAKGQSNSFKKKAKSTDEGEGGSGGAGRLNEKYYKPAIPVKVEEFLPSSASTENIGRVLGFPVNVQPSLELATFPTLLKEQFALIKPAALAVREPTISLLDKLDSAMQKPSSENRMVLTGESGSGKSALLMQAVSHCLSAGWVVIYVPNATSWVNSSFAYNKVGGTTNFVQPVLASQIAGQVAKTNKSILSKLTLSANVKIGRHDMEKGTTLSALLEQAVKDQYSAQDAMEVLMKELSAQKEVPTLIAVDEVNALFKPTQYLDTKANEMDPDHLLLPRLFLNYISGKASLGQGAVVAATSDSPIANQSEALHVALGVKQVSPYKKLPEGIMSWTTGLTNIPVPAYTRAEAKGVFDYYKKGSIIYDAPTEELFLNRFITSNGNPRKFFTACAKGI</sequence>
<proteinExistence type="inferred from homology"/>
<dbReference type="InterPro" id="IPR027417">
    <property type="entry name" value="P-loop_NTPase"/>
</dbReference>
<dbReference type="EMBL" id="JAAAJB010000740">
    <property type="protein sequence ID" value="KAG0251568.1"/>
    <property type="molecule type" value="Genomic_DNA"/>
</dbReference>
<feature type="region of interest" description="Disordered" evidence="8">
    <location>
        <begin position="46"/>
        <end position="74"/>
    </location>
</feature>
<keyword evidence="6" id="KW-0687">Ribonucleoprotein</keyword>
<keyword evidence="4 9" id="KW-0689">Ribosomal protein</keyword>
<organism evidence="9 10">
    <name type="scientific">Actinomortierella ambigua</name>
    <dbReference type="NCBI Taxonomy" id="1343610"/>
    <lineage>
        <taxon>Eukaryota</taxon>
        <taxon>Fungi</taxon>
        <taxon>Fungi incertae sedis</taxon>
        <taxon>Mucoromycota</taxon>
        <taxon>Mortierellomycotina</taxon>
        <taxon>Mortierellomycetes</taxon>
        <taxon>Mortierellales</taxon>
        <taxon>Mortierellaceae</taxon>
        <taxon>Actinomortierella</taxon>
    </lineage>
</organism>
<evidence type="ECO:0000256" key="3">
    <source>
        <dbReference type="ARBA" id="ARBA00022946"/>
    </source>
</evidence>
<dbReference type="GO" id="GO:0005763">
    <property type="term" value="C:mitochondrial small ribosomal subunit"/>
    <property type="evidence" value="ECO:0007669"/>
    <property type="project" value="TreeGrafter"/>
</dbReference>
<evidence type="ECO:0000256" key="2">
    <source>
        <dbReference type="ARBA" id="ARBA00009863"/>
    </source>
</evidence>
<comment type="similarity">
    <text evidence="2">Belongs to the mitochondrion-specific ribosomal protein mS29 family.</text>
</comment>
<dbReference type="PANTHER" id="PTHR12810:SF0">
    <property type="entry name" value="SMALL RIBOSOMAL SUBUNIT PROTEIN MS29"/>
    <property type="match status" value="1"/>
</dbReference>
<dbReference type="SUPFAM" id="SSF52540">
    <property type="entry name" value="P-loop containing nucleoside triphosphate hydrolases"/>
    <property type="match status" value="1"/>
</dbReference>
<keyword evidence="10" id="KW-1185">Reference proteome</keyword>
<accession>A0A9P6PT81</accession>
<dbReference type="Pfam" id="PF10236">
    <property type="entry name" value="DAP3"/>
    <property type="match status" value="1"/>
</dbReference>
<comment type="caution">
    <text evidence="9">The sequence shown here is derived from an EMBL/GenBank/DDBJ whole genome shotgun (WGS) entry which is preliminary data.</text>
</comment>
<name>A0A9P6PT81_9FUNG</name>
<dbReference type="PANTHER" id="PTHR12810">
    <property type="entry name" value="MITOCHONDRIAL 28S RIBOSOMAL PROTEIN S29"/>
    <property type="match status" value="1"/>
</dbReference>
<dbReference type="GO" id="GO:0003735">
    <property type="term" value="F:structural constituent of ribosome"/>
    <property type="evidence" value="ECO:0007669"/>
    <property type="project" value="TreeGrafter"/>
</dbReference>
<dbReference type="Proteomes" id="UP000807716">
    <property type="component" value="Unassembled WGS sequence"/>
</dbReference>
<evidence type="ECO:0000256" key="4">
    <source>
        <dbReference type="ARBA" id="ARBA00022980"/>
    </source>
</evidence>
<protein>
    <recommendedName>
        <fullName evidence="7">Small ribosomal subunit protein mS29</fullName>
    </recommendedName>
</protein>
<keyword evidence="5" id="KW-0496">Mitochondrion</keyword>
<evidence type="ECO:0000256" key="7">
    <source>
        <dbReference type="ARBA" id="ARBA00035140"/>
    </source>
</evidence>
<gene>
    <name evidence="9" type="primary">RSM23</name>
    <name evidence="9" type="ORF">DFQ27_008693</name>
</gene>
<keyword evidence="3" id="KW-0809">Transit peptide</keyword>
<evidence type="ECO:0000256" key="6">
    <source>
        <dbReference type="ARBA" id="ARBA00023274"/>
    </source>
</evidence>
<evidence type="ECO:0000256" key="8">
    <source>
        <dbReference type="SAM" id="MobiDB-lite"/>
    </source>
</evidence>
<evidence type="ECO:0000313" key="9">
    <source>
        <dbReference type="EMBL" id="KAG0251568.1"/>
    </source>
</evidence>
<reference evidence="9" key="1">
    <citation type="journal article" date="2020" name="Fungal Divers.">
        <title>Resolving the Mortierellaceae phylogeny through synthesis of multi-gene phylogenetics and phylogenomics.</title>
        <authorList>
            <person name="Vandepol N."/>
            <person name="Liber J."/>
            <person name="Desiro A."/>
            <person name="Na H."/>
            <person name="Kennedy M."/>
            <person name="Barry K."/>
            <person name="Grigoriev I.V."/>
            <person name="Miller A.N."/>
            <person name="O'Donnell K."/>
            <person name="Stajich J.E."/>
            <person name="Bonito G."/>
        </authorList>
    </citation>
    <scope>NUCLEOTIDE SEQUENCE</scope>
    <source>
        <strain evidence="9">BC1065</strain>
    </source>
</reference>
<evidence type="ECO:0000313" key="10">
    <source>
        <dbReference type="Proteomes" id="UP000807716"/>
    </source>
</evidence>
<dbReference type="OrthoDB" id="274828at2759"/>
<feature type="compositionally biased region" description="Basic residues" evidence="8">
    <location>
        <begin position="46"/>
        <end position="59"/>
    </location>
</feature>